<comment type="function">
    <text evidence="15">Plays a critical role in recombination and DNA repair. Helps process Holliday junction intermediates to mature products by catalyzing branch migration. Has replication fork regression activity, unwinds stalled or blocked replication forks to make a HJ that can be resolved. Has a DNA unwinding activity characteristic of a DNA helicase with 3'-5' polarity.</text>
</comment>
<dbReference type="SMART" id="SM00487">
    <property type="entry name" value="DEXDc"/>
    <property type="match status" value="1"/>
</dbReference>
<dbReference type="PANTHER" id="PTHR47964:SF1">
    <property type="entry name" value="ATP-DEPENDENT DNA HELICASE HOMOLOG RECG, CHLOROPLASTIC"/>
    <property type="match status" value="1"/>
</dbReference>
<evidence type="ECO:0000256" key="8">
    <source>
        <dbReference type="ARBA" id="ARBA00023125"/>
    </source>
</evidence>
<evidence type="ECO:0000256" key="6">
    <source>
        <dbReference type="ARBA" id="ARBA00022806"/>
    </source>
</evidence>
<dbReference type="InterPro" id="IPR014001">
    <property type="entry name" value="Helicase_ATP-bd"/>
</dbReference>
<comment type="catalytic activity">
    <reaction evidence="12 15">
        <text>Couples ATP hydrolysis with the unwinding of duplex DNA by translocating in the 3'-5' direction.</text>
        <dbReference type="EC" id="5.6.2.4"/>
    </reaction>
</comment>
<keyword evidence="5 15" id="KW-0378">Hydrolase</keyword>
<organism evidence="18 19">
    <name type="scientific">Microbulbifer halophilus</name>
    <dbReference type="NCBI Taxonomy" id="453963"/>
    <lineage>
        <taxon>Bacteria</taxon>
        <taxon>Pseudomonadati</taxon>
        <taxon>Pseudomonadota</taxon>
        <taxon>Gammaproteobacteria</taxon>
        <taxon>Cellvibrionales</taxon>
        <taxon>Microbulbiferaceae</taxon>
        <taxon>Microbulbifer</taxon>
    </lineage>
</organism>
<evidence type="ECO:0000256" key="15">
    <source>
        <dbReference type="RuleBase" id="RU363016"/>
    </source>
</evidence>
<dbReference type="NCBIfam" id="TIGR00643">
    <property type="entry name" value="recG"/>
    <property type="match status" value="1"/>
</dbReference>
<dbReference type="RefSeq" id="WP_265720438.1">
    <property type="nucleotide sequence ID" value="NZ_JAPIVK010000003.1"/>
</dbReference>
<keyword evidence="11" id="KW-0413">Isomerase</keyword>
<dbReference type="Gene3D" id="3.40.50.300">
    <property type="entry name" value="P-loop containing nucleotide triphosphate hydrolases"/>
    <property type="match status" value="2"/>
</dbReference>
<dbReference type="Proteomes" id="UP001597425">
    <property type="component" value="Unassembled WGS sequence"/>
</dbReference>
<evidence type="ECO:0000256" key="9">
    <source>
        <dbReference type="ARBA" id="ARBA00023172"/>
    </source>
</evidence>
<evidence type="ECO:0000259" key="16">
    <source>
        <dbReference type="PROSITE" id="PS51192"/>
    </source>
</evidence>
<keyword evidence="6 15" id="KW-0347">Helicase</keyword>
<keyword evidence="19" id="KW-1185">Reference proteome</keyword>
<proteinExistence type="inferred from homology"/>
<dbReference type="NCBIfam" id="NF008165">
    <property type="entry name" value="PRK10917.1-3"/>
    <property type="match status" value="1"/>
</dbReference>
<accession>A0ABW5EBQ2</accession>
<evidence type="ECO:0000256" key="12">
    <source>
        <dbReference type="ARBA" id="ARBA00034617"/>
    </source>
</evidence>
<feature type="domain" description="Helicase C-terminal" evidence="17">
    <location>
        <begin position="486"/>
        <end position="632"/>
    </location>
</feature>
<dbReference type="NCBIfam" id="NF008168">
    <property type="entry name" value="PRK10917.2-2"/>
    <property type="match status" value="1"/>
</dbReference>
<dbReference type="NCBIfam" id="NF008163">
    <property type="entry name" value="PRK10917.1-1"/>
    <property type="match status" value="1"/>
</dbReference>
<dbReference type="Pfam" id="PF00271">
    <property type="entry name" value="Helicase_C"/>
    <property type="match status" value="1"/>
</dbReference>
<dbReference type="SMART" id="SM00490">
    <property type="entry name" value="HELICc"/>
    <property type="match status" value="1"/>
</dbReference>
<dbReference type="SUPFAM" id="SSF52540">
    <property type="entry name" value="P-loop containing nucleoside triphosphate hydrolases"/>
    <property type="match status" value="2"/>
</dbReference>
<evidence type="ECO:0000313" key="18">
    <source>
        <dbReference type="EMBL" id="MFD2309830.1"/>
    </source>
</evidence>
<protein>
    <recommendedName>
        <fullName evidence="2 15">ATP-dependent DNA helicase RecG</fullName>
        <ecNumber evidence="13 15">5.6.2.4</ecNumber>
    </recommendedName>
</protein>
<evidence type="ECO:0000256" key="3">
    <source>
        <dbReference type="ARBA" id="ARBA00022741"/>
    </source>
</evidence>
<evidence type="ECO:0000256" key="4">
    <source>
        <dbReference type="ARBA" id="ARBA00022763"/>
    </source>
</evidence>
<dbReference type="PANTHER" id="PTHR47964">
    <property type="entry name" value="ATP-DEPENDENT DNA HELICASE HOMOLOG RECG, CHLOROPLASTIC"/>
    <property type="match status" value="1"/>
</dbReference>
<dbReference type="InterPro" id="IPR045562">
    <property type="entry name" value="RecG_dom3_C"/>
</dbReference>
<evidence type="ECO:0000256" key="5">
    <source>
        <dbReference type="ARBA" id="ARBA00022801"/>
    </source>
</evidence>
<evidence type="ECO:0000256" key="2">
    <source>
        <dbReference type="ARBA" id="ARBA00017846"/>
    </source>
</evidence>
<dbReference type="Pfam" id="PF00270">
    <property type="entry name" value="DEAD"/>
    <property type="match status" value="1"/>
</dbReference>
<dbReference type="InterPro" id="IPR011545">
    <property type="entry name" value="DEAD/DEAH_box_helicase_dom"/>
</dbReference>
<dbReference type="InterPro" id="IPR001650">
    <property type="entry name" value="Helicase_C-like"/>
</dbReference>
<evidence type="ECO:0000256" key="13">
    <source>
        <dbReference type="ARBA" id="ARBA00034808"/>
    </source>
</evidence>
<dbReference type="PROSITE" id="PS51194">
    <property type="entry name" value="HELICASE_CTER"/>
    <property type="match status" value="1"/>
</dbReference>
<keyword evidence="8" id="KW-0238">DNA-binding</keyword>
<comment type="caution">
    <text evidence="18">The sequence shown here is derived from an EMBL/GenBank/DDBJ whole genome shotgun (WGS) entry which is preliminary data.</text>
</comment>
<evidence type="ECO:0000256" key="14">
    <source>
        <dbReference type="ARBA" id="ARBA00048988"/>
    </source>
</evidence>
<dbReference type="CDD" id="cd17992">
    <property type="entry name" value="DEXHc_RecG"/>
    <property type="match status" value="1"/>
</dbReference>
<dbReference type="InterPro" id="IPR033454">
    <property type="entry name" value="RecG_wedge"/>
</dbReference>
<reference evidence="19" key="1">
    <citation type="journal article" date="2019" name="Int. J. Syst. Evol. Microbiol.">
        <title>The Global Catalogue of Microorganisms (GCM) 10K type strain sequencing project: providing services to taxonomists for standard genome sequencing and annotation.</title>
        <authorList>
            <consortium name="The Broad Institute Genomics Platform"/>
            <consortium name="The Broad Institute Genome Sequencing Center for Infectious Disease"/>
            <person name="Wu L."/>
            <person name="Ma J."/>
        </authorList>
    </citation>
    <scope>NUCLEOTIDE SEQUENCE [LARGE SCALE GENOMIC DNA]</scope>
    <source>
        <strain evidence="19">KCTC 12848</strain>
    </source>
</reference>
<sequence length="696" mass="75839">MSGGKSLAETPITALKGVGDKFAQVLGKLHIATVQDLLFHLPLRYQDRTRVVPIAALAPGMDAVIEGEVRAADVVFGRRRSLLVKLQDNTGTLSLRFFHFTAAQKNRFARGVRIRCYGEARRGAAGLELYHPETEIVGAETSDRPDTLTPVYPLTEGVSQTRLRSLVQQALAMLEHGVTELLPTDALPSTLRYPLAGALQYLHAPPAGADLEQMAEGQHPAQQRLALEELLAHHLSLLELRRSHSAVAAPPLPGDASLERDFLARLPFSLTGAQRRVCAEIAADLEQSRPMMRLLQGDVGAGKTLVAALAALRAMSAGAQVAVMAPTEILAEQHRRNFCGWLEPLGIGVAQITGSLKASERRRQLAAVESGEAQLVVGTHALFQADVSFRNLALVIIDEQHRFGVRQRLELREKGAADGVSGRLQPHQLIMTATPIPRTLAMSAFADLDCSVIDELPPGRQPINTVAISGERRDRVMERVQGAVAEARQAYWVCTLIEDSETLQAQAAETTASELAEALDGVRIALVHGRLKPDEKERVMNAFKAGEVDLLVATTVIEVGVDVPNASLMIIENPERLGLAQLHQLRGRVGRGSIASHCVLLYGTPLSRNGRARLQALRQHSDGFAIAEEDLRLRGPGEILGTRQTGEIEHRVADLQRDAHLLPQVQRIAASAALTEDIRRQLIARWLQNRPRYAEA</sequence>
<keyword evidence="3 15" id="KW-0547">Nucleotide-binding</keyword>
<keyword evidence="7 15" id="KW-0067">ATP-binding</keyword>
<dbReference type="SUPFAM" id="SSF50249">
    <property type="entry name" value="Nucleic acid-binding proteins"/>
    <property type="match status" value="1"/>
</dbReference>
<dbReference type="CDD" id="cd04488">
    <property type="entry name" value="RecG_wedge_OBF"/>
    <property type="match status" value="1"/>
</dbReference>
<dbReference type="EC" id="5.6.2.4" evidence="13 15"/>
<dbReference type="InterPro" id="IPR012340">
    <property type="entry name" value="NA-bd_OB-fold"/>
</dbReference>
<evidence type="ECO:0000313" key="19">
    <source>
        <dbReference type="Proteomes" id="UP001597425"/>
    </source>
</evidence>
<evidence type="ECO:0000256" key="11">
    <source>
        <dbReference type="ARBA" id="ARBA00023235"/>
    </source>
</evidence>
<dbReference type="NCBIfam" id="NF008166">
    <property type="entry name" value="PRK10917.1-4"/>
    <property type="match status" value="1"/>
</dbReference>
<keyword evidence="9 15" id="KW-0233">DNA recombination</keyword>
<dbReference type="GO" id="GO:0003678">
    <property type="term" value="F:DNA helicase activity"/>
    <property type="evidence" value="ECO:0007669"/>
    <property type="project" value="UniProtKB-EC"/>
</dbReference>
<evidence type="ECO:0000256" key="10">
    <source>
        <dbReference type="ARBA" id="ARBA00023204"/>
    </source>
</evidence>
<dbReference type="Gene3D" id="2.40.50.140">
    <property type="entry name" value="Nucleic acid-binding proteins"/>
    <property type="match status" value="1"/>
</dbReference>
<dbReference type="Pfam" id="PF19833">
    <property type="entry name" value="RecG_dom3_C"/>
    <property type="match status" value="1"/>
</dbReference>
<keyword evidence="4 15" id="KW-0227">DNA damage</keyword>
<dbReference type="InterPro" id="IPR047112">
    <property type="entry name" value="RecG/Mfd"/>
</dbReference>
<evidence type="ECO:0000256" key="1">
    <source>
        <dbReference type="ARBA" id="ARBA00007504"/>
    </source>
</evidence>
<feature type="domain" description="Helicase ATP-binding" evidence="16">
    <location>
        <begin position="284"/>
        <end position="453"/>
    </location>
</feature>
<dbReference type="InterPro" id="IPR004609">
    <property type="entry name" value="ATP-dep_DNA_helicase_RecG"/>
</dbReference>
<evidence type="ECO:0000256" key="7">
    <source>
        <dbReference type="ARBA" id="ARBA00022840"/>
    </source>
</evidence>
<dbReference type="GO" id="GO:0016787">
    <property type="term" value="F:hydrolase activity"/>
    <property type="evidence" value="ECO:0007669"/>
    <property type="project" value="UniProtKB-KW"/>
</dbReference>
<gene>
    <name evidence="18" type="primary">recG</name>
    <name evidence="18" type="ORF">ACFSKX_05310</name>
</gene>
<comment type="catalytic activity">
    <reaction evidence="14 15">
        <text>ATP + H2O = ADP + phosphate + H(+)</text>
        <dbReference type="Rhea" id="RHEA:13065"/>
        <dbReference type="ChEBI" id="CHEBI:15377"/>
        <dbReference type="ChEBI" id="CHEBI:15378"/>
        <dbReference type="ChEBI" id="CHEBI:30616"/>
        <dbReference type="ChEBI" id="CHEBI:43474"/>
        <dbReference type="ChEBI" id="CHEBI:456216"/>
        <dbReference type="EC" id="5.6.2.4"/>
    </reaction>
</comment>
<dbReference type="InterPro" id="IPR027417">
    <property type="entry name" value="P-loop_NTPase"/>
</dbReference>
<dbReference type="Pfam" id="PF17191">
    <property type="entry name" value="RecG_wedge"/>
    <property type="match status" value="1"/>
</dbReference>
<evidence type="ECO:0000259" key="17">
    <source>
        <dbReference type="PROSITE" id="PS51194"/>
    </source>
</evidence>
<dbReference type="PROSITE" id="PS51192">
    <property type="entry name" value="HELICASE_ATP_BIND_1"/>
    <property type="match status" value="1"/>
</dbReference>
<dbReference type="EMBL" id="JBHUJD010000005">
    <property type="protein sequence ID" value="MFD2309830.1"/>
    <property type="molecule type" value="Genomic_DNA"/>
</dbReference>
<comment type="similarity">
    <text evidence="1 15">Belongs to the helicase family. RecG subfamily.</text>
</comment>
<name>A0ABW5EBQ2_9GAMM</name>
<keyword evidence="10 15" id="KW-0234">DNA repair</keyword>